<evidence type="ECO:0000256" key="1">
    <source>
        <dbReference type="SAM" id="Phobius"/>
    </source>
</evidence>
<protein>
    <recommendedName>
        <fullName evidence="4">Beta-carotene 15,15'-monooxygenase</fullName>
    </recommendedName>
</protein>
<dbReference type="STRING" id="1121485.GCA_000426485_02097"/>
<feature type="transmembrane region" description="Helical" evidence="1">
    <location>
        <begin position="232"/>
        <end position="251"/>
    </location>
</feature>
<proteinExistence type="predicted"/>
<keyword evidence="1" id="KW-0812">Transmembrane</keyword>
<evidence type="ECO:0000313" key="2">
    <source>
        <dbReference type="EMBL" id="TFD94985.1"/>
    </source>
</evidence>
<feature type="transmembrane region" description="Helical" evidence="1">
    <location>
        <begin position="143"/>
        <end position="171"/>
    </location>
</feature>
<name>A0A4Y8L128_9BACT</name>
<dbReference type="EMBL" id="SOML01000009">
    <property type="protein sequence ID" value="TFD94985.1"/>
    <property type="molecule type" value="Genomic_DNA"/>
</dbReference>
<sequence length="331" mass="37875">MDIVRSFKRGVIENKNLIFFSIILSCFLRLGFFFSVADYTPEKLGAGYLWRGLLLDILSDKLISAAFSFASVVGLALYLGQINARYALIRTRTYMVPSLVIFVFSLHPAFLFMTPQYIGVMSVLLSMYILLSTYHQNNVSGKSYSIGFFLAVGSMFSFYTLTFFPLFLIGLSMMRCFRFKTVVAMLLGVASIYWLAFFVFLAIGDTAAFVAPFLSLYPIVDLSFEQSALFDLYYLVPATLLGCLLFFYYQANSFHDKIRIRTNMMFFYLCFILSILSCWFIVYDPKLDAYLIVISGALLLSHFLSLAVVRWKVILFYLLVLLCVAVYIYNL</sequence>
<dbReference type="PROSITE" id="PS51257">
    <property type="entry name" value="PROKAR_LIPOPROTEIN"/>
    <property type="match status" value="1"/>
</dbReference>
<dbReference type="Proteomes" id="UP000297861">
    <property type="component" value="Unassembled WGS sequence"/>
</dbReference>
<accession>A0A4Y8L128</accession>
<organism evidence="2 3">
    <name type="scientific">Dysgonomonas capnocytophagoides</name>
    <dbReference type="NCBI Taxonomy" id="45254"/>
    <lineage>
        <taxon>Bacteria</taxon>
        <taxon>Pseudomonadati</taxon>
        <taxon>Bacteroidota</taxon>
        <taxon>Bacteroidia</taxon>
        <taxon>Bacteroidales</taxon>
        <taxon>Dysgonomonadaceae</taxon>
        <taxon>Dysgonomonas</taxon>
    </lineage>
</organism>
<dbReference type="OrthoDB" id="1045030at2"/>
<dbReference type="RefSeq" id="WP_134436947.1">
    <property type="nucleotide sequence ID" value="NZ_SOML01000009.1"/>
</dbReference>
<comment type="caution">
    <text evidence="2">The sequence shown here is derived from an EMBL/GenBank/DDBJ whole genome shotgun (WGS) entry which is preliminary data.</text>
</comment>
<evidence type="ECO:0008006" key="4">
    <source>
        <dbReference type="Google" id="ProtNLM"/>
    </source>
</evidence>
<feature type="transmembrane region" description="Helical" evidence="1">
    <location>
        <begin position="314"/>
        <end position="330"/>
    </location>
</feature>
<dbReference type="AlphaFoldDB" id="A0A4Y8L128"/>
<feature type="transmembrane region" description="Helical" evidence="1">
    <location>
        <begin position="17"/>
        <end position="37"/>
    </location>
</feature>
<feature type="transmembrane region" description="Helical" evidence="1">
    <location>
        <begin position="57"/>
        <end position="79"/>
    </location>
</feature>
<gene>
    <name evidence="2" type="ORF">E2605_14285</name>
</gene>
<feature type="transmembrane region" description="Helical" evidence="1">
    <location>
        <begin position="289"/>
        <end position="309"/>
    </location>
</feature>
<evidence type="ECO:0000313" key="3">
    <source>
        <dbReference type="Proteomes" id="UP000297861"/>
    </source>
</evidence>
<keyword evidence="1" id="KW-0472">Membrane</keyword>
<feature type="transmembrane region" description="Helical" evidence="1">
    <location>
        <begin position="263"/>
        <end position="283"/>
    </location>
</feature>
<feature type="transmembrane region" description="Helical" evidence="1">
    <location>
        <begin position="99"/>
        <end position="131"/>
    </location>
</feature>
<keyword evidence="3" id="KW-1185">Reference proteome</keyword>
<keyword evidence="1" id="KW-1133">Transmembrane helix</keyword>
<feature type="transmembrane region" description="Helical" evidence="1">
    <location>
        <begin position="192"/>
        <end position="220"/>
    </location>
</feature>
<reference evidence="2 3" key="1">
    <citation type="submission" date="2019-03" db="EMBL/GenBank/DDBJ databases">
        <title>San Antonio Military Medical Center submission to MRSN (WRAIR), pending publication.</title>
        <authorList>
            <person name="Blyth D.M."/>
            <person name="Mccarthy S.L."/>
            <person name="Schall S.E."/>
            <person name="Stam J.A."/>
            <person name="Ong A.C."/>
            <person name="Mcgann P.T."/>
        </authorList>
    </citation>
    <scope>NUCLEOTIDE SEQUENCE [LARGE SCALE GENOMIC DNA]</scope>
    <source>
        <strain evidence="2 3">MRSN571793</strain>
    </source>
</reference>